<keyword evidence="2" id="KW-0238">DNA-binding</keyword>
<proteinExistence type="predicted"/>
<feature type="domain" description="HTH luxR-type" evidence="5">
    <location>
        <begin position="197"/>
        <end position="262"/>
    </location>
</feature>
<evidence type="ECO:0000313" key="6">
    <source>
        <dbReference type="EMBL" id="GLY77370.1"/>
    </source>
</evidence>
<gene>
    <name evidence="6" type="ORF">Airi01_056370</name>
</gene>
<evidence type="ECO:0000256" key="2">
    <source>
        <dbReference type="ARBA" id="ARBA00023125"/>
    </source>
</evidence>
<keyword evidence="1" id="KW-0805">Transcription regulation</keyword>
<dbReference type="AlphaFoldDB" id="A0A9W6RLT5"/>
<dbReference type="InterPro" id="IPR016032">
    <property type="entry name" value="Sig_transdc_resp-reg_C-effctor"/>
</dbReference>
<sequence length="288" mass="32079">MTRHAELDCLVSKGDRMNEAELLRYGLRAGNAIIAGEPFETILTDGLRRTVGADTTTLTVWRRTPGRLPTMTVSGPDTPPLDELHAWTTKFGEHPYFAHLLATHDPRSYRTSDLMSFRRFLDTAVYRDLLAHYGLRYQLAATLAFTEQDLVFIGLMRTRRDFSDREVGAVDQLRRMVSAALAFQTEVRAVRATIGLAPADGPHLTEREKQVLRLVAAGHTNDQTATRLGIRTRTVRKHLESVFAKAEVPNRAAAVAWWLRRTGEPDDVAGGAPRGGRGSTRQCPEPPP</sequence>
<reference evidence="6" key="1">
    <citation type="submission" date="2023-03" db="EMBL/GenBank/DDBJ databases">
        <title>Actinoallomurus iriomotensis NBRC 103681.</title>
        <authorList>
            <person name="Ichikawa N."/>
            <person name="Sato H."/>
            <person name="Tonouchi N."/>
        </authorList>
    </citation>
    <scope>NUCLEOTIDE SEQUENCE</scope>
    <source>
        <strain evidence="6">NBRC 103681</strain>
    </source>
</reference>
<comment type="caution">
    <text evidence="6">The sequence shown here is derived from an EMBL/GenBank/DDBJ whole genome shotgun (WGS) entry which is preliminary data.</text>
</comment>
<dbReference type="EMBL" id="BSTJ01000007">
    <property type="protein sequence ID" value="GLY77370.1"/>
    <property type="molecule type" value="Genomic_DNA"/>
</dbReference>
<evidence type="ECO:0000313" key="7">
    <source>
        <dbReference type="Proteomes" id="UP001165135"/>
    </source>
</evidence>
<accession>A0A9W6RLT5</accession>
<feature type="region of interest" description="Disordered" evidence="4">
    <location>
        <begin position="264"/>
        <end position="288"/>
    </location>
</feature>
<evidence type="ECO:0000256" key="4">
    <source>
        <dbReference type="SAM" id="MobiDB-lite"/>
    </source>
</evidence>
<name>A0A9W6RLT5_9ACTN</name>
<evidence type="ECO:0000256" key="1">
    <source>
        <dbReference type="ARBA" id="ARBA00023015"/>
    </source>
</evidence>
<dbReference type="Pfam" id="PF00196">
    <property type="entry name" value="GerE"/>
    <property type="match status" value="1"/>
</dbReference>
<protein>
    <recommendedName>
        <fullName evidence="5">HTH luxR-type domain-containing protein</fullName>
    </recommendedName>
</protein>
<evidence type="ECO:0000256" key="3">
    <source>
        <dbReference type="ARBA" id="ARBA00023163"/>
    </source>
</evidence>
<organism evidence="6 7">
    <name type="scientific">Actinoallomurus iriomotensis</name>
    <dbReference type="NCBI Taxonomy" id="478107"/>
    <lineage>
        <taxon>Bacteria</taxon>
        <taxon>Bacillati</taxon>
        <taxon>Actinomycetota</taxon>
        <taxon>Actinomycetes</taxon>
        <taxon>Streptosporangiales</taxon>
        <taxon>Thermomonosporaceae</taxon>
        <taxon>Actinoallomurus</taxon>
    </lineage>
</organism>
<dbReference type="GO" id="GO:0003677">
    <property type="term" value="F:DNA binding"/>
    <property type="evidence" value="ECO:0007669"/>
    <property type="project" value="UniProtKB-KW"/>
</dbReference>
<dbReference type="PANTHER" id="PTHR44688:SF16">
    <property type="entry name" value="DNA-BINDING TRANSCRIPTIONAL ACTIVATOR DEVR_DOSR"/>
    <property type="match status" value="1"/>
</dbReference>
<keyword evidence="3" id="KW-0804">Transcription</keyword>
<dbReference type="CDD" id="cd06170">
    <property type="entry name" value="LuxR_C_like"/>
    <property type="match status" value="1"/>
</dbReference>
<dbReference type="SUPFAM" id="SSF46894">
    <property type="entry name" value="C-terminal effector domain of the bipartite response regulators"/>
    <property type="match status" value="1"/>
</dbReference>
<dbReference type="Proteomes" id="UP001165135">
    <property type="component" value="Unassembled WGS sequence"/>
</dbReference>
<evidence type="ECO:0000259" key="5">
    <source>
        <dbReference type="PROSITE" id="PS50043"/>
    </source>
</evidence>
<dbReference type="GO" id="GO:0006355">
    <property type="term" value="P:regulation of DNA-templated transcription"/>
    <property type="evidence" value="ECO:0007669"/>
    <property type="project" value="InterPro"/>
</dbReference>
<dbReference type="SMART" id="SM00421">
    <property type="entry name" value="HTH_LUXR"/>
    <property type="match status" value="1"/>
</dbReference>
<dbReference type="PRINTS" id="PR00038">
    <property type="entry name" value="HTHLUXR"/>
</dbReference>
<dbReference type="PROSITE" id="PS50043">
    <property type="entry name" value="HTH_LUXR_2"/>
    <property type="match status" value="1"/>
</dbReference>
<dbReference type="Gene3D" id="1.10.10.10">
    <property type="entry name" value="Winged helix-like DNA-binding domain superfamily/Winged helix DNA-binding domain"/>
    <property type="match status" value="1"/>
</dbReference>
<dbReference type="PANTHER" id="PTHR44688">
    <property type="entry name" value="DNA-BINDING TRANSCRIPTIONAL ACTIVATOR DEVR_DOSR"/>
    <property type="match status" value="1"/>
</dbReference>
<dbReference type="InterPro" id="IPR036388">
    <property type="entry name" value="WH-like_DNA-bd_sf"/>
</dbReference>
<dbReference type="InterPro" id="IPR000792">
    <property type="entry name" value="Tscrpt_reg_LuxR_C"/>
</dbReference>